<reference evidence="7 8" key="1">
    <citation type="submission" date="2018-04" db="EMBL/GenBank/DDBJ databases">
        <title>The genome of golden apple snail Pomacea canaliculata provides insight into stress tolerance and invasive adaptation.</title>
        <authorList>
            <person name="Liu C."/>
            <person name="Liu B."/>
            <person name="Ren Y."/>
            <person name="Zhang Y."/>
            <person name="Wang H."/>
            <person name="Li S."/>
            <person name="Jiang F."/>
            <person name="Yin L."/>
            <person name="Zhang G."/>
            <person name="Qian W."/>
            <person name="Fan W."/>
        </authorList>
    </citation>
    <scope>NUCLEOTIDE SEQUENCE [LARGE SCALE GENOMIC DNA]</scope>
    <source>
        <strain evidence="7">SZHN2017</strain>
        <tissue evidence="7">Muscle</tissue>
    </source>
</reference>
<dbReference type="Gene3D" id="2.60.120.40">
    <property type="match status" value="1"/>
</dbReference>
<evidence type="ECO:0000256" key="1">
    <source>
        <dbReference type="ARBA" id="ARBA00004370"/>
    </source>
</evidence>
<evidence type="ECO:0000313" key="8">
    <source>
        <dbReference type="Proteomes" id="UP000245119"/>
    </source>
</evidence>
<dbReference type="InterPro" id="IPR006052">
    <property type="entry name" value="TNF_dom"/>
</dbReference>
<dbReference type="Proteomes" id="UP000245119">
    <property type="component" value="Linkage Group LG6"/>
</dbReference>
<accession>A0A2T7P5J5</accession>
<comment type="caution">
    <text evidence="7">The sequence shown here is derived from an EMBL/GenBank/DDBJ whole genome shotgun (WGS) entry which is preliminary data.</text>
</comment>
<dbReference type="SMART" id="SM00207">
    <property type="entry name" value="TNF"/>
    <property type="match status" value="1"/>
</dbReference>
<keyword evidence="3" id="KW-0202">Cytokine</keyword>
<evidence type="ECO:0000259" key="6">
    <source>
        <dbReference type="PROSITE" id="PS50049"/>
    </source>
</evidence>
<dbReference type="GO" id="GO:0005615">
    <property type="term" value="C:extracellular space"/>
    <property type="evidence" value="ECO:0007669"/>
    <property type="project" value="UniProtKB-KW"/>
</dbReference>
<dbReference type="GO" id="GO:0005125">
    <property type="term" value="F:cytokine activity"/>
    <property type="evidence" value="ECO:0007669"/>
    <property type="project" value="UniProtKB-KW"/>
</dbReference>
<name>A0A2T7P5J5_POMCA</name>
<keyword evidence="5" id="KW-1133">Transmembrane helix</keyword>
<evidence type="ECO:0000256" key="4">
    <source>
        <dbReference type="ARBA" id="ARBA00023136"/>
    </source>
</evidence>
<comment type="similarity">
    <text evidence="2">Belongs to the tumor necrosis factor family.</text>
</comment>
<comment type="subcellular location">
    <subcellularLocation>
        <location evidence="1">Membrane</location>
    </subcellularLocation>
</comment>
<sequence length="312" mass="34514">MDARGSSSSMESDISDNSISHLLRVDKDLHLTDDGFQVRKGREIHSTRSTVVCLAWLSLVVGIATLVITGTVVIWILVGRVDSWSIEPSLSPSEEVCLPCVQLTSDPVTGTDSPLLEVLDVRIDNNNDSKTCCAHTNAQFAALFRLILQRQQQVQRLADVLRGTEEQPNMEAVAAAHLVFKPGSRTNEVQQLKGPDASVMSYLRPGLTFYDNTIYVINRGMYYVYCQILYDNIDSNTRVASSYVFRDSLVDPHATGIVLKTRHTRNDKDNDRHSSYVGGLLELHKGDKLYVKVSDPSLCPTTKKAASLVCLG</sequence>
<dbReference type="InterPro" id="IPR008983">
    <property type="entry name" value="Tumour_necrosis_fac-like_dom"/>
</dbReference>
<organism evidence="7 8">
    <name type="scientific">Pomacea canaliculata</name>
    <name type="common">Golden apple snail</name>
    <dbReference type="NCBI Taxonomy" id="400727"/>
    <lineage>
        <taxon>Eukaryota</taxon>
        <taxon>Metazoa</taxon>
        <taxon>Spiralia</taxon>
        <taxon>Lophotrochozoa</taxon>
        <taxon>Mollusca</taxon>
        <taxon>Gastropoda</taxon>
        <taxon>Caenogastropoda</taxon>
        <taxon>Architaenioglossa</taxon>
        <taxon>Ampullarioidea</taxon>
        <taxon>Ampullariidae</taxon>
        <taxon>Pomacea</taxon>
    </lineage>
</organism>
<dbReference type="GO" id="GO:0006955">
    <property type="term" value="P:immune response"/>
    <property type="evidence" value="ECO:0007669"/>
    <property type="project" value="InterPro"/>
</dbReference>
<dbReference type="PANTHER" id="PTHR11471:SF13">
    <property type="entry name" value="TNF FAMILY PROFILE DOMAIN-CONTAINING PROTEIN"/>
    <property type="match status" value="1"/>
</dbReference>
<keyword evidence="4 5" id="KW-0472">Membrane</keyword>
<keyword evidence="8" id="KW-1185">Reference proteome</keyword>
<evidence type="ECO:0000256" key="5">
    <source>
        <dbReference type="SAM" id="Phobius"/>
    </source>
</evidence>
<gene>
    <name evidence="7" type="ORF">C0Q70_11296</name>
</gene>
<proteinExistence type="inferred from homology"/>
<dbReference type="AlphaFoldDB" id="A0A2T7P5J5"/>
<evidence type="ECO:0000313" key="7">
    <source>
        <dbReference type="EMBL" id="PVD28702.1"/>
    </source>
</evidence>
<feature type="transmembrane region" description="Helical" evidence="5">
    <location>
        <begin position="49"/>
        <end position="78"/>
    </location>
</feature>
<dbReference type="GO" id="GO:0005164">
    <property type="term" value="F:tumor necrosis factor receptor binding"/>
    <property type="evidence" value="ECO:0007669"/>
    <property type="project" value="InterPro"/>
</dbReference>
<dbReference type="PANTHER" id="PTHR11471">
    <property type="entry name" value="TUMOR NECROSIS FACTOR FAMILY MEMBER"/>
    <property type="match status" value="1"/>
</dbReference>
<dbReference type="Pfam" id="PF00229">
    <property type="entry name" value="TNF"/>
    <property type="match status" value="1"/>
</dbReference>
<dbReference type="OrthoDB" id="5983780at2759"/>
<dbReference type="PROSITE" id="PS50049">
    <property type="entry name" value="THD_2"/>
    <property type="match status" value="1"/>
</dbReference>
<keyword evidence="5" id="KW-0812">Transmembrane</keyword>
<dbReference type="GO" id="GO:0016020">
    <property type="term" value="C:membrane"/>
    <property type="evidence" value="ECO:0007669"/>
    <property type="project" value="UniProtKB-SubCell"/>
</dbReference>
<dbReference type="SUPFAM" id="SSF49842">
    <property type="entry name" value="TNF-like"/>
    <property type="match status" value="1"/>
</dbReference>
<protein>
    <recommendedName>
        <fullName evidence="6">THD domain-containing protein</fullName>
    </recommendedName>
</protein>
<dbReference type="EMBL" id="PZQS01000006">
    <property type="protein sequence ID" value="PVD28702.1"/>
    <property type="molecule type" value="Genomic_DNA"/>
</dbReference>
<evidence type="ECO:0000256" key="3">
    <source>
        <dbReference type="ARBA" id="ARBA00022514"/>
    </source>
</evidence>
<feature type="domain" description="THD" evidence="6">
    <location>
        <begin position="174"/>
        <end position="312"/>
    </location>
</feature>
<evidence type="ECO:0000256" key="2">
    <source>
        <dbReference type="ARBA" id="ARBA00008670"/>
    </source>
</evidence>